<keyword evidence="4 6" id="KW-1133">Transmembrane helix</keyword>
<dbReference type="RefSeq" id="XP_067059921.1">
    <property type="nucleotide sequence ID" value="XM_067204369.1"/>
</dbReference>
<dbReference type="AlphaFoldDB" id="A0A836G993"/>
<comment type="similarity">
    <text evidence="2">Belongs to the peroxisomal membrane protein PXMP2/4 family.</text>
</comment>
<evidence type="ECO:0000313" key="8">
    <source>
        <dbReference type="Proteomes" id="UP000674143"/>
    </source>
</evidence>
<feature type="transmembrane region" description="Helical" evidence="6">
    <location>
        <begin position="123"/>
        <end position="142"/>
    </location>
</feature>
<protein>
    <submittedName>
        <fullName evidence="7">Uncharacterized protein</fullName>
    </submittedName>
</protein>
<evidence type="ECO:0000256" key="4">
    <source>
        <dbReference type="ARBA" id="ARBA00022989"/>
    </source>
</evidence>
<keyword evidence="8" id="KW-1185">Reference proteome</keyword>
<evidence type="ECO:0000313" key="7">
    <source>
        <dbReference type="EMBL" id="KAG5468944.1"/>
    </source>
</evidence>
<dbReference type="Proteomes" id="UP000674143">
    <property type="component" value="Unassembled WGS sequence"/>
</dbReference>
<reference evidence="8" key="2">
    <citation type="journal article" date="2021" name="Sci. Data">
        <title>Chromosome-scale genome sequencing, assembly and annotation of six genomes from subfamily Leishmaniinae.</title>
        <authorList>
            <person name="Almutairi H."/>
            <person name="Urbaniak M.D."/>
            <person name="Bates M.D."/>
            <person name="Jariyapan N."/>
            <person name="Kwakye-Nuako G."/>
            <person name="Thomaz Soccol V."/>
            <person name="Al-Salem W.S."/>
            <person name="Dillon R.J."/>
            <person name="Bates P.A."/>
            <person name="Gatherer D."/>
        </authorList>
    </citation>
    <scope>NUCLEOTIDE SEQUENCE [LARGE SCALE GENOMIC DNA]</scope>
</reference>
<evidence type="ECO:0000256" key="2">
    <source>
        <dbReference type="ARBA" id="ARBA00006824"/>
    </source>
</evidence>
<organism evidence="7 8">
    <name type="scientific">Leishmania orientalis</name>
    <dbReference type="NCBI Taxonomy" id="2249476"/>
    <lineage>
        <taxon>Eukaryota</taxon>
        <taxon>Discoba</taxon>
        <taxon>Euglenozoa</taxon>
        <taxon>Kinetoplastea</taxon>
        <taxon>Metakinetoplastina</taxon>
        <taxon>Trypanosomatida</taxon>
        <taxon>Trypanosomatidae</taxon>
        <taxon>Leishmaniinae</taxon>
        <taxon>Leishmania</taxon>
    </lineage>
</organism>
<dbReference type="EMBL" id="JAFHLR010000033">
    <property type="protein sequence ID" value="KAG5468944.1"/>
    <property type="molecule type" value="Genomic_DNA"/>
</dbReference>
<dbReference type="GO" id="GO:0005737">
    <property type="term" value="C:cytoplasm"/>
    <property type="evidence" value="ECO:0007669"/>
    <property type="project" value="TreeGrafter"/>
</dbReference>
<evidence type="ECO:0000256" key="3">
    <source>
        <dbReference type="ARBA" id="ARBA00022692"/>
    </source>
</evidence>
<sequence length="356" mass="41032">MMRFILRSLSRYLKEYPLRTNMALSTTVGFCGDVVCQTIYEPWSQSRPPLTRERLPNESQNSPFLITVHSPFLCARQRWRAHQAGRGVADSSSVDGATRSAALPTSSSAVSENTTILLDLRRSMIFCSFTFLFGVPYFLWVYRHLDRLIDPASITKRSAIGKGFLSYVAAQLTNPLYLTYVTAMDHFFIYRDGRDGRRRVMALPINTVPKSQEHAVVTGDNDAGAADGQRNAGRFSFVFRPMRNTTCELDQTTVHKMGYCYRIVDNHDFNFHEYFTCVSIDVKRKLLYDFPDIMKYALAFWSLNWLPMFYYIPGHLRLAYSSGLQVVWSGIMSHVLHRWKKLDGEDIRIKQRLHTL</sequence>
<dbReference type="PANTHER" id="PTHR11266">
    <property type="entry name" value="PEROXISOMAL MEMBRANE PROTEIN 2, PXMP2 MPV17"/>
    <property type="match status" value="1"/>
</dbReference>
<reference evidence="8" key="1">
    <citation type="journal article" date="2021" name="Microbiol. Resour. Announc.">
        <title>LGAAP: Leishmaniinae Genome Assembly and Annotation Pipeline.</title>
        <authorList>
            <person name="Almutairi H."/>
            <person name="Urbaniak M.D."/>
            <person name="Bates M.D."/>
            <person name="Jariyapan N."/>
            <person name="Kwakye-Nuako G."/>
            <person name="Thomaz-Soccol V."/>
            <person name="Al-Salem W.S."/>
            <person name="Dillon R.J."/>
            <person name="Bates P.A."/>
            <person name="Gatherer D."/>
        </authorList>
    </citation>
    <scope>NUCLEOTIDE SEQUENCE [LARGE SCALE GENOMIC DNA]</scope>
</reference>
<dbReference type="InterPro" id="IPR007248">
    <property type="entry name" value="Mpv17_PMP22"/>
</dbReference>
<evidence type="ECO:0000256" key="5">
    <source>
        <dbReference type="ARBA" id="ARBA00023136"/>
    </source>
</evidence>
<comment type="subcellular location">
    <subcellularLocation>
        <location evidence="1">Membrane</location>
        <topology evidence="1">Multi-pass membrane protein</topology>
    </subcellularLocation>
</comment>
<name>A0A836G993_9TRYP</name>
<dbReference type="GO" id="GO:0016020">
    <property type="term" value="C:membrane"/>
    <property type="evidence" value="ECO:0007669"/>
    <property type="project" value="UniProtKB-SubCell"/>
</dbReference>
<dbReference type="GeneID" id="92358303"/>
<accession>A0A836G993</accession>
<keyword evidence="3 6" id="KW-0812">Transmembrane</keyword>
<evidence type="ECO:0000256" key="6">
    <source>
        <dbReference type="SAM" id="Phobius"/>
    </source>
</evidence>
<evidence type="ECO:0000256" key="1">
    <source>
        <dbReference type="ARBA" id="ARBA00004141"/>
    </source>
</evidence>
<keyword evidence="5 6" id="KW-0472">Membrane</keyword>
<comment type="caution">
    <text evidence="7">The sequence shown here is derived from an EMBL/GenBank/DDBJ whole genome shotgun (WGS) entry which is preliminary data.</text>
</comment>
<gene>
    <name evidence="7" type="ORF">LSCM4_02337</name>
</gene>
<dbReference type="PANTHER" id="PTHR11266:SF17">
    <property type="entry name" value="PROTEIN MPV17"/>
    <property type="match status" value="1"/>
</dbReference>
<dbReference type="KEGG" id="loi:92358303"/>
<proteinExistence type="inferred from homology"/>